<gene>
    <name evidence="1" type="ORF">L1987_13911</name>
</gene>
<keyword evidence="2" id="KW-1185">Reference proteome</keyword>
<proteinExistence type="predicted"/>
<organism evidence="1 2">
    <name type="scientific">Smallanthus sonchifolius</name>
    <dbReference type="NCBI Taxonomy" id="185202"/>
    <lineage>
        <taxon>Eukaryota</taxon>
        <taxon>Viridiplantae</taxon>
        <taxon>Streptophyta</taxon>
        <taxon>Embryophyta</taxon>
        <taxon>Tracheophyta</taxon>
        <taxon>Spermatophyta</taxon>
        <taxon>Magnoliopsida</taxon>
        <taxon>eudicotyledons</taxon>
        <taxon>Gunneridae</taxon>
        <taxon>Pentapetalae</taxon>
        <taxon>asterids</taxon>
        <taxon>campanulids</taxon>
        <taxon>Asterales</taxon>
        <taxon>Asteraceae</taxon>
        <taxon>Asteroideae</taxon>
        <taxon>Heliantheae alliance</taxon>
        <taxon>Millerieae</taxon>
        <taxon>Smallanthus</taxon>
    </lineage>
</organism>
<name>A0ACB9JKJ2_9ASTR</name>
<evidence type="ECO:0000313" key="1">
    <source>
        <dbReference type="EMBL" id="KAI3820055.1"/>
    </source>
</evidence>
<reference evidence="2" key="1">
    <citation type="journal article" date="2022" name="Mol. Ecol. Resour.">
        <title>The genomes of chicory, endive, great burdock and yacon provide insights into Asteraceae palaeo-polyploidization history and plant inulin production.</title>
        <authorList>
            <person name="Fan W."/>
            <person name="Wang S."/>
            <person name="Wang H."/>
            <person name="Wang A."/>
            <person name="Jiang F."/>
            <person name="Liu H."/>
            <person name="Zhao H."/>
            <person name="Xu D."/>
            <person name="Zhang Y."/>
        </authorList>
    </citation>
    <scope>NUCLEOTIDE SEQUENCE [LARGE SCALE GENOMIC DNA]</scope>
    <source>
        <strain evidence="2">cv. Yunnan</strain>
    </source>
</reference>
<accession>A0ACB9JKJ2</accession>
<reference evidence="1 2" key="2">
    <citation type="journal article" date="2022" name="Mol. Ecol. Resour.">
        <title>The genomes of chicory, endive, great burdock and yacon provide insights into Asteraceae paleo-polyploidization history and plant inulin production.</title>
        <authorList>
            <person name="Fan W."/>
            <person name="Wang S."/>
            <person name="Wang H."/>
            <person name="Wang A."/>
            <person name="Jiang F."/>
            <person name="Liu H."/>
            <person name="Zhao H."/>
            <person name="Xu D."/>
            <person name="Zhang Y."/>
        </authorList>
    </citation>
    <scope>NUCLEOTIDE SEQUENCE [LARGE SCALE GENOMIC DNA]</scope>
    <source>
        <strain evidence="2">cv. Yunnan</strain>
        <tissue evidence="1">Leaves</tissue>
    </source>
</reference>
<protein>
    <submittedName>
        <fullName evidence="1">Uncharacterized protein</fullName>
    </submittedName>
</protein>
<dbReference type="Proteomes" id="UP001056120">
    <property type="component" value="Linkage Group LG04"/>
</dbReference>
<sequence>MPRRRVRKFRRWSVIGEEEVASSGEVGVLDEKADMRLAKEVVQDVFLTSLKRATSVQSGVGSKGVASGRVHEEGGLQETSRRHSSNSRRSMSLSPTRNGKGIHG</sequence>
<evidence type="ECO:0000313" key="2">
    <source>
        <dbReference type="Proteomes" id="UP001056120"/>
    </source>
</evidence>
<comment type="caution">
    <text evidence="1">The sequence shown here is derived from an EMBL/GenBank/DDBJ whole genome shotgun (WGS) entry which is preliminary data.</text>
</comment>
<dbReference type="EMBL" id="CM042021">
    <property type="protein sequence ID" value="KAI3820055.1"/>
    <property type="molecule type" value="Genomic_DNA"/>
</dbReference>